<evidence type="ECO:0000313" key="1">
    <source>
        <dbReference type="EMBL" id="PZX24187.1"/>
    </source>
</evidence>
<dbReference type="SUPFAM" id="SSF69118">
    <property type="entry name" value="AhpD-like"/>
    <property type="match status" value="1"/>
</dbReference>
<dbReference type="NCBIfam" id="TIGR04029">
    <property type="entry name" value="CMD_Avi_7170"/>
    <property type="match status" value="1"/>
</dbReference>
<dbReference type="EMBL" id="QKZN01000010">
    <property type="protein sequence ID" value="PZX24187.1"/>
    <property type="molecule type" value="Genomic_DNA"/>
</dbReference>
<gene>
    <name evidence="1" type="ORF">C7416_110108</name>
</gene>
<dbReference type="AlphaFoldDB" id="A0A2W7NSV8"/>
<reference evidence="1" key="1">
    <citation type="submission" date="2018-06" db="EMBL/GenBank/DDBJ databases">
        <title>Genomic Encyclopedia of Type Strains, Phase IV (KMG-V): Genome sequencing to study the core and pangenomes of soil and plant-associated prokaryotes.</title>
        <authorList>
            <person name="Whitman W."/>
        </authorList>
    </citation>
    <scope>NUCLEOTIDE SEQUENCE [LARGE SCALE GENOMIC DNA]</scope>
    <source>
        <strain evidence="1">MLR2-44</strain>
    </source>
</reference>
<sequence>MTQPPTSAVDLIDQLTGLAPGSATHTLRHQRDKVVAATQGSYDALFDPDLPGLSLAERLLVALYAARLTPSPALAAHYRGRLEQLGTDAGQIRAAAEGTPADVAEPRLRAMLEFTRKLIEKPVEGDQAALLALPAAGLSTPAVVTLAQLVAFLSYQVRLVAGLGALKALQALNDNPAGAQA</sequence>
<dbReference type="Proteomes" id="UP000249638">
    <property type="component" value="Unassembled WGS sequence"/>
</dbReference>
<organism evidence="1 2">
    <name type="scientific">Cupriavidus phytorum</name>
    <dbReference type="NCBI Taxonomy" id="3024399"/>
    <lineage>
        <taxon>Bacteria</taxon>
        <taxon>Pseudomonadati</taxon>
        <taxon>Pseudomonadota</taxon>
        <taxon>Betaproteobacteria</taxon>
        <taxon>Burkholderiales</taxon>
        <taxon>Burkholderiaceae</taxon>
        <taxon>Cupriavidus</taxon>
    </lineage>
</organism>
<dbReference type="InterPro" id="IPR023982">
    <property type="entry name" value="CHP04029_CMD-like"/>
</dbReference>
<dbReference type="InterPro" id="IPR029032">
    <property type="entry name" value="AhpD-like"/>
</dbReference>
<proteinExistence type="predicted"/>
<dbReference type="Gene3D" id="1.20.1290.10">
    <property type="entry name" value="AhpD-like"/>
    <property type="match status" value="1"/>
</dbReference>
<accession>A0A2W7NSV8</accession>
<keyword evidence="2" id="KW-1185">Reference proteome</keyword>
<name>A0A2W7NSV8_9BURK</name>
<protein>
    <submittedName>
        <fullName evidence="1">CMD domain protein</fullName>
    </submittedName>
</protein>
<evidence type="ECO:0000313" key="2">
    <source>
        <dbReference type="Proteomes" id="UP000249638"/>
    </source>
</evidence>
<comment type="caution">
    <text evidence="1">The sequence shown here is derived from an EMBL/GenBank/DDBJ whole genome shotgun (WGS) entry which is preliminary data.</text>
</comment>